<accession>A0AAE3HET8</accession>
<keyword evidence="3" id="KW-1185">Reference proteome</keyword>
<dbReference type="EMBL" id="JANKAS010000002">
    <property type="protein sequence ID" value="MCR1898190.1"/>
    <property type="molecule type" value="Genomic_DNA"/>
</dbReference>
<evidence type="ECO:0000313" key="3">
    <source>
        <dbReference type="Proteomes" id="UP001205748"/>
    </source>
</evidence>
<protein>
    <recommendedName>
        <fullName evidence="4">HlyD family secretion protein</fullName>
    </recommendedName>
</protein>
<feature type="coiled-coil region" evidence="1">
    <location>
        <begin position="91"/>
        <end position="157"/>
    </location>
</feature>
<dbReference type="Proteomes" id="UP001205748">
    <property type="component" value="Unassembled WGS sequence"/>
</dbReference>
<evidence type="ECO:0000313" key="2">
    <source>
        <dbReference type="EMBL" id="MCR1898190.1"/>
    </source>
</evidence>
<keyword evidence="1" id="KW-0175">Coiled coil</keyword>
<name>A0AAE3HET8_9FIRM</name>
<dbReference type="AlphaFoldDB" id="A0AAE3HET8"/>
<dbReference type="RefSeq" id="WP_257529647.1">
    <property type="nucleotide sequence ID" value="NZ_JANKAS010000002.1"/>
</dbReference>
<sequence>MNKNKKTLLLLLCIVLLIVTTAFVKKIKLKTMEVNITTYEQGIDTAAFILQNENIISFKGANSIQFDVDEGAKISLNTVIGHSGEGNVNTQEALELDIINWKIENEQHKDENILNRDLEKINKELKALQKKIDHSTKKNKRKELMAKKEQLNNKKQIILGAFRYTFTDKKRLIELKDQLEKDDAIAEGNITSEKLGISYPGYVFFQRDGFESILHKDLIGDINEKYFIDILEYADKNTKDKNQYNNNEQVIKFIDDTKMYLIAKVPLNIFEEKEEKLFSLRQDLDSSWKTSGDSSLYSFVEKRKDILHQFPRIKIKYKDKEIWGYLLDINKDDVKDEKVATIKLDTNNHHLVGQRNINVYLYDAEYKGYLLPKSAVITKNKEKGVLKLNKNREKQFTKIAIKKELEDLVVLDPKENADIKLGDSILINP</sequence>
<comment type="caution">
    <text evidence="2">The sequence shown here is derived from an EMBL/GenBank/DDBJ whole genome shotgun (WGS) entry which is preliminary data.</text>
</comment>
<evidence type="ECO:0008006" key="4">
    <source>
        <dbReference type="Google" id="ProtNLM"/>
    </source>
</evidence>
<proteinExistence type="predicted"/>
<organism evidence="2 3">
    <name type="scientific">Irregularibacter muris</name>
    <dbReference type="NCBI Taxonomy" id="1796619"/>
    <lineage>
        <taxon>Bacteria</taxon>
        <taxon>Bacillati</taxon>
        <taxon>Bacillota</taxon>
        <taxon>Clostridia</taxon>
        <taxon>Eubacteriales</taxon>
        <taxon>Eubacteriaceae</taxon>
        <taxon>Irregularibacter</taxon>
    </lineage>
</organism>
<gene>
    <name evidence="2" type="ORF">NSA47_04200</name>
</gene>
<reference evidence="2" key="1">
    <citation type="submission" date="2022-07" db="EMBL/GenBank/DDBJ databases">
        <title>Enhanced cultured diversity of the mouse gut microbiota enables custom-made synthetic communities.</title>
        <authorList>
            <person name="Afrizal A."/>
        </authorList>
    </citation>
    <scope>NUCLEOTIDE SEQUENCE</scope>
    <source>
        <strain evidence="2">DSM 28593</strain>
    </source>
</reference>
<evidence type="ECO:0000256" key="1">
    <source>
        <dbReference type="SAM" id="Coils"/>
    </source>
</evidence>